<dbReference type="EMBL" id="MUYF01000003">
    <property type="protein sequence ID" value="OOL81062.1"/>
    <property type="molecule type" value="Genomic_DNA"/>
</dbReference>
<evidence type="ECO:0000313" key="5">
    <source>
        <dbReference type="Proteomes" id="UP000249099"/>
    </source>
</evidence>
<name>A0A1S8KN07_9LACT</name>
<dbReference type="NCBIfam" id="TIGR00277">
    <property type="entry name" value="HDIG"/>
    <property type="match status" value="1"/>
</dbReference>
<dbReference type="Proteomes" id="UP000249099">
    <property type="component" value="Unassembled WGS sequence"/>
</dbReference>
<protein>
    <submittedName>
        <fullName evidence="2">HDIG domain-containing protein</fullName>
    </submittedName>
</protein>
<organism evidence="2 4">
    <name type="scientific">Dolosigranulum pigrum</name>
    <dbReference type="NCBI Taxonomy" id="29394"/>
    <lineage>
        <taxon>Bacteria</taxon>
        <taxon>Bacillati</taxon>
        <taxon>Bacillota</taxon>
        <taxon>Bacilli</taxon>
        <taxon>Lactobacillales</taxon>
        <taxon>Carnobacteriaceae</taxon>
        <taxon>Dolosigranulum</taxon>
    </lineage>
</organism>
<dbReference type="RefSeq" id="WP_004635861.1">
    <property type="nucleotide sequence ID" value="NZ_CAJHJL010000002.1"/>
</dbReference>
<proteinExistence type="predicted"/>
<dbReference type="InterPro" id="IPR006675">
    <property type="entry name" value="HDIG_dom"/>
</dbReference>
<dbReference type="AlphaFoldDB" id="A0A1S8KN07"/>
<dbReference type="Proteomes" id="UP000190409">
    <property type="component" value="Unassembled WGS sequence"/>
</dbReference>
<gene>
    <name evidence="3" type="ORF">B8A44_05350</name>
    <name evidence="2" type="ORF">BWX42_04210</name>
</gene>
<reference evidence="2 4" key="1">
    <citation type="submission" date="2017-01" db="EMBL/GenBank/DDBJ databases">
        <title>Complete Genome Sequence of Dolosigranulum pigrum isolated from a Patient with interstitial lung disease.</title>
        <authorList>
            <person name="Mukhopadhyay R."/>
            <person name="Joaquin J."/>
            <person name="Hogue R."/>
            <person name="Fitzgerald S."/>
            <person name="Jospin G."/>
            <person name="Eisen J.A."/>
            <person name="Chaturvedi V."/>
        </authorList>
    </citation>
    <scope>NUCLEOTIDE SEQUENCE [LARGE SCALE GENOMIC DNA]</scope>
    <source>
        <strain evidence="2 4">15S00348</strain>
    </source>
</reference>
<evidence type="ECO:0000313" key="2">
    <source>
        <dbReference type="EMBL" id="OOL81062.1"/>
    </source>
</evidence>
<dbReference type="GeneID" id="42694279"/>
<evidence type="ECO:0000259" key="1">
    <source>
        <dbReference type="Pfam" id="PF01966"/>
    </source>
</evidence>
<dbReference type="SUPFAM" id="SSF109604">
    <property type="entry name" value="HD-domain/PDEase-like"/>
    <property type="match status" value="1"/>
</dbReference>
<evidence type="ECO:0000313" key="4">
    <source>
        <dbReference type="Proteomes" id="UP000190409"/>
    </source>
</evidence>
<dbReference type="Pfam" id="PF01966">
    <property type="entry name" value="HD"/>
    <property type="match status" value="1"/>
</dbReference>
<comment type="caution">
    <text evidence="2">The sequence shown here is derived from an EMBL/GenBank/DDBJ whole genome shotgun (WGS) entry which is preliminary data.</text>
</comment>
<dbReference type="CDD" id="cd00077">
    <property type="entry name" value="HDc"/>
    <property type="match status" value="1"/>
</dbReference>
<dbReference type="EMBL" id="NAQV01000015">
    <property type="protein sequence ID" value="RAN63550.1"/>
    <property type="molecule type" value="Genomic_DNA"/>
</dbReference>
<sequence>MGLLKGRWQADKEYLALVEDLLENEKFQKLGDITHHHYTTRLQHSIYVSYVSYKLAKRMNLDVRAIARAGLLHDFFLESREEIEAMEEGSHNYVHPKIALKNAKEITPISKLEEDIILKHMFLCTTCAFPSYQESAVVTCVDKYCALAEVTKPFRQSSMEILNRFKRTITLTNW</sequence>
<accession>A0A1S8KN07</accession>
<dbReference type="InterPro" id="IPR006674">
    <property type="entry name" value="HD_domain"/>
</dbReference>
<dbReference type="Gene3D" id="1.10.3210.10">
    <property type="entry name" value="Hypothetical protein af1432"/>
    <property type="match status" value="1"/>
</dbReference>
<dbReference type="OrthoDB" id="360187at2"/>
<evidence type="ECO:0000313" key="3">
    <source>
        <dbReference type="EMBL" id="RAN63550.1"/>
    </source>
</evidence>
<dbReference type="InterPro" id="IPR003607">
    <property type="entry name" value="HD/PDEase_dom"/>
</dbReference>
<reference evidence="3 5" key="2">
    <citation type="submission" date="2017-03" db="EMBL/GenBank/DDBJ databases">
        <title>wgs assembly of Dolosigranulum pigrum KPL CDC strains.</title>
        <authorList>
            <person name="Brugger S.D."/>
            <person name="Pettigrew M."/>
            <person name="Kong Y."/>
            <person name="Lemon K.P."/>
        </authorList>
    </citation>
    <scope>NUCLEOTIDE SEQUENCE [LARGE SCALE GENOMIC DNA]</scope>
    <source>
        <strain evidence="3 5">KPL1931_CDC4294-98</strain>
    </source>
</reference>
<feature type="domain" description="HD" evidence="1">
    <location>
        <begin position="41"/>
        <end position="120"/>
    </location>
</feature>